<dbReference type="Proteomes" id="UP000029121">
    <property type="component" value="Unassembled WGS sequence"/>
</dbReference>
<evidence type="ECO:0000313" key="1">
    <source>
        <dbReference type="EMBL" id="EOA35634.1"/>
    </source>
</evidence>
<gene>
    <name evidence="1" type="ORF">CARUB_v10020858mg</name>
</gene>
<organism evidence="1 2">
    <name type="scientific">Capsella rubella</name>
    <dbReference type="NCBI Taxonomy" id="81985"/>
    <lineage>
        <taxon>Eukaryota</taxon>
        <taxon>Viridiplantae</taxon>
        <taxon>Streptophyta</taxon>
        <taxon>Embryophyta</taxon>
        <taxon>Tracheophyta</taxon>
        <taxon>Spermatophyta</taxon>
        <taxon>Magnoliopsida</taxon>
        <taxon>eudicotyledons</taxon>
        <taxon>Gunneridae</taxon>
        <taxon>Pentapetalae</taxon>
        <taxon>rosids</taxon>
        <taxon>malvids</taxon>
        <taxon>Brassicales</taxon>
        <taxon>Brassicaceae</taxon>
        <taxon>Camelineae</taxon>
        <taxon>Capsella</taxon>
    </lineage>
</organism>
<accession>R0I0C9</accession>
<dbReference type="AlphaFoldDB" id="R0I0C9"/>
<dbReference type="GO" id="GO:0010468">
    <property type="term" value="P:regulation of gene expression"/>
    <property type="evidence" value="ECO:0007669"/>
    <property type="project" value="InterPro"/>
</dbReference>
<dbReference type="CDD" id="cd10910">
    <property type="entry name" value="PIN_limkain_b1_N_like"/>
    <property type="match status" value="1"/>
</dbReference>
<dbReference type="InterPro" id="IPR024768">
    <property type="entry name" value="Marf1"/>
</dbReference>
<dbReference type="EMBL" id="KB870806">
    <property type="protein sequence ID" value="EOA35634.1"/>
    <property type="molecule type" value="Genomic_DNA"/>
</dbReference>
<evidence type="ECO:0000313" key="2">
    <source>
        <dbReference type="Proteomes" id="UP000029121"/>
    </source>
</evidence>
<dbReference type="PANTHER" id="PTHR14379:SF19">
    <property type="entry name" value="ENDONUCLEASE OR GLYCOSYL HYDROLASE-RELATED"/>
    <property type="match status" value="1"/>
</dbReference>
<dbReference type="GO" id="GO:0005777">
    <property type="term" value="C:peroxisome"/>
    <property type="evidence" value="ECO:0007669"/>
    <property type="project" value="InterPro"/>
</dbReference>
<protein>
    <submittedName>
        <fullName evidence="1">Uncharacterized protein</fullName>
    </submittedName>
</protein>
<sequence>MHLSSTYHQQKVSEFVPISKELQCLSSPLTEPHEKDLGAVTSVFWDIEKCPVPHGCVPRRVGLCIKQFLENKGYSGPLTITAIGVLTDVPSEILREVYASGIALNIIGSTFSTTLDRLICEFTVKNPPPANIMVISDAKSFASDYASRLELRGYNILQPVPSYSLEGFFQEDSGVLEEDKCSETSESAFWICSVCSDNIHGQGFENFTTHVTSCPHKRKLLDWLPSDARFLSRECGDQAKVNEVWR</sequence>
<name>R0I0C9_9BRAS</name>
<dbReference type="PANTHER" id="PTHR14379">
    <property type="entry name" value="LIMKAIN B LKAP"/>
    <property type="match status" value="1"/>
</dbReference>
<reference evidence="2" key="1">
    <citation type="journal article" date="2013" name="Nat. Genet.">
        <title>The Capsella rubella genome and the genomic consequences of rapid mating system evolution.</title>
        <authorList>
            <person name="Slotte T."/>
            <person name="Hazzouri K.M."/>
            <person name="Agren J.A."/>
            <person name="Koenig D."/>
            <person name="Maumus F."/>
            <person name="Guo Y.L."/>
            <person name="Steige K."/>
            <person name="Platts A.E."/>
            <person name="Escobar J.S."/>
            <person name="Newman L.K."/>
            <person name="Wang W."/>
            <person name="Mandakova T."/>
            <person name="Vello E."/>
            <person name="Smith L.M."/>
            <person name="Henz S.R."/>
            <person name="Steffen J."/>
            <person name="Takuno S."/>
            <person name="Brandvain Y."/>
            <person name="Coop G."/>
            <person name="Andolfatto P."/>
            <person name="Hu T.T."/>
            <person name="Blanchette M."/>
            <person name="Clark R.M."/>
            <person name="Quesneville H."/>
            <person name="Nordborg M."/>
            <person name="Gaut B.S."/>
            <person name="Lysak M.A."/>
            <person name="Jenkins J."/>
            <person name="Grimwood J."/>
            <person name="Chapman J."/>
            <person name="Prochnik S."/>
            <person name="Shu S."/>
            <person name="Rokhsar D."/>
            <person name="Schmutz J."/>
            <person name="Weigel D."/>
            <person name="Wright S.I."/>
        </authorList>
    </citation>
    <scope>NUCLEOTIDE SEQUENCE [LARGE SCALE GENOMIC DNA]</scope>
    <source>
        <strain evidence="2">cv. Monte Gargano</strain>
    </source>
</reference>
<dbReference type="STRING" id="81985.R0I0C9"/>
<proteinExistence type="predicted"/>
<keyword evidence="2" id="KW-1185">Reference proteome</keyword>